<dbReference type="Proteomes" id="UP001054902">
    <property type="component" value="Unassembled WGS sequence"/>
</dbReference>
<comment type="caution">
    <text evidence="1">The sequence shown here is derived from an EMBL/GenBank/DDBJ whole genome shotgun (WGS) entry which is preliminary data.</text>
</comment>
<organism evidence="1 2">
    <name type="scientific">Chaetoceros tenuissimus</name>
    <dbReference type="NCBI Taxonomy" id="426638"/>
    <lineage>
        <taxon>Eukaryota</taxon>
        <taxon>Sar</taxon>
        <taxon>Stramenopiles</taxon>
        <taxon>Ochrophyta</taxon>
        <taxon>Bacillariophyta</taxon>
        <taxon>Coscinodiscophyceae</taxon>
        <taxon>Chaetocerotophycidae</taxon>
        <taxon>Chaetocerotales</taxon>
        <taxon>Chaetocerotaceae</taxon>
        <taxon>Chaetoceros</taxon>
    </lineage>
</organism>
<dbReference type="AlphaFoldDB" id="A0AAD3CW87"/>
<keyword evidence="2" id="KW-1185">Reference proteome</keyword>
<protein>
    <submittedName>
        <fullName evidence="1">Uncharacterized protein</fullName>
    </submittedName>
</protein>
<dbReference type="EMBL" id="BLLK01000045">
    <property type="protein sequence ID" value="GFH52150.1"/>
    <property type="molecule type" value="Genomic_DNA"/>
</dbReference>
<sequence length="273" mass="32540">MFSTNLDISLSLSNMKNIDVEFLCKDEIIGFKNPFWCLLQSTTDQLYYDYFRLEKQILKYATNIQFQFYDNGEQVEDSSNKAPTTRRKSLTLPFLTTTKSITDIPHQKAVIERMKRLKGAVHTFLSQTRRNRENYIEVLRAYDKRYNTDCEEEELEELERTHIFLNGERLETLIEVIDEVLEQLSSKVKDERKISCITEDSSFVKRDTITEEEKKCMKTFHSLFQKIKMRKMRKSRQERRQSSILSKRHSALPDQPIPLENLFFDRVSDEESW</sequence>
<evidence type="ECO:0000313" key="2">
    <source>
        <dbReference type="Proteomes" id="UP001054902"/>
    </source>
</evidence>
<gene>
    <name evidence="1" type="ORF">CTEN210_08626</name>
</gene>
<accession>A0AAD3CW87</accession>
<name>A0AAD3CW87_9STRA</name>
<evidence type="ECO:0000313" key="1">
    <source>
        <dbReference type="EMBL" id="GFH52150.1"/>
    </source>
</evidence>
<proteinExistence type="predicted"/>
<reference evidence="1 2" key="1">
    <citation type="journal article" date="2021" name="Sci. Rep.">
        <title>The genome of the diatom Chaetoceros tenuissimus carries an ancient integrated fragment of an extant virus.</title>
        <authorList>
            <person name="Hongo Y."/>
            <person name="Kimura K."/>
            <person name="Takaki Y."/>
            <person name="Yoshida Y."/>
            <person name="Baba S."/>
            <person name="Kobayashi G."/>
            <person name="Nagasaki K."/>
            <person name="Hano T."/>
            <person name="Tomaru Y."/>
        </authorList>
    </citation>
    <scope>NUCLEOTIDE SEQUENCE [LARGE SCALE GENOMIC DNA]</scope>
    <source>
        <strain evidence="1 2">NIES-3715</strain>
    </source>
</reference>